<keyword evidence="2" id="KW-1185">Reference proteome</keyword>
<name>A0ABM5M986_FRAST</name>
<evidence type="ECO:0000313" key="2">
    <source>
        <dbReference type="Proteomes" id="UP000000490"/>
    </source>
</evidence>
<dbReference type="RefSeq" id="WP_013922520.1">
    <property type="nucleotide sequence ID" value="NC_015696.1"/>
</dbReference>
<protein>
    <submittedName>
        <fullName evidence="1">Uncharacterized protein</fullName>
    </submittedName>
</protein>
<accession>A0ABM5M986</accession>
<proteinExistence type="predicted"/>
<sequence length="87" mass="9649">MYLAAGYGAGIDKIRLHISDTGLTFVSGIDISANIEVACEKNILGFVQNYLRIAREFRGGKWSKSMQSFNSGKRAFAIVEMRKDIVC</sequence>
<reference evidence="1" key="1">
    <citation type="submission" date="2011-05" db="EMBL/GenBank/DDBJ databases">
        <authorList>
            <person name="Kuske C.R."/>
            <person name="Challacombe J.F."/>
            <person name="Siddaramappa S."/>
            <person name="Petersen J.M."/>
            <person name="Bruce D.C."/>
        </authorList>
    </citation>
    <scope>NUCLEOTIDE SEQUENCE</scope>
    <source>
        <strain evidence="1">TX077308</strain>
    </source>
</reference>
<gene>
    <name evidence="1" type="ordered locus">F7308_0753</name>
</gene>
<organism evidence="1 2">
    <name type="scientific">Francisella salina</name>
    <dbReference type="NCBI Taxonomy" id="573569"/>
    <lineage>
        <taxon>Bacteria</taxon>
        <taxon>Pseudomonadati</taxon>
        <taxon>Pseudomonadota</taxon>
        <taxon>Gammaproteobacteria</taxon>
        <taxon>Thiotrichales</taxon>
        <taxon>Francisellaceae</taxon>
        <taxon>Francisella</taxon>
    </lineage>
</organism>
<evidence type="ECO:0000313" key="1">
    <source>
        <dbReference type="EMBL" id="AEI35680.1"/>
    </source>
</evidence>
<dbReference type="Proteomes" id="UP000000490">
    <property type="component" value="Chromosome"/>
</dbReference>
<dbReference type="EMBL" id="CP002872">
    <property type="protein sequence ID" value="AEI35680.1"/>
    <property type="molecule type" value="Genomic_DNA"/>
</dbReference>